<dbReference type="InterPro" id="IPR042529">
    <property type="entry name" value="IF_2B-like_C"/>
</dbReference>
<protein>
    <recommendedName>
        <fullName evidence="4">Methylthioribose-1-phosphate isomerase</fullName>
        <shortName evidence="4">M1Pi</shortName>
        <shortName evidence="4">MTR-1-P isomerase</shortName>
        <ecNumber evidence="4">5.3.1.23</ecNumber>
    </recommendedName>
    <alternativeName>
        <fullName evidence="4">S-methyl-5-thioribose-1-phosphate isomerase</fullName>
    </alternativeName>
    <alternativeName>
        <fullName evidence="4">Translation initiation factor eIF-2B subunit alpha/beta/delta-like protein</fullName>
    </alternativeName>
</protein>
<sequence length="410" mass="44838">MATSLKAIKFDRNSRSLHVLDQLLIPFQEKYLPIYSISDGYAVIKKMQVRGAPAIAIVGVLSIIVELNYLLKPQGAVVQTYYDIADVENFKNVLIQRIEYLVSSRPTAVNLSNACKDVVQIINHSSTDSPNTLLEEICKYGTKLFDDDLTNNYKIGENGAKFILDNLKQQNYTGPFSVLTICNTGSLATSGHGTALGVVRSLWELSKANKDTEPSTKKSKTNDGSAGDAWLERVFPLETRPYNQGSRLTAFELVYEKIPATLITDNMISFLLDSIANGRVNQPPVKAVIVGADRIAKNGDTANKIGTLQLAKISSLYPGILFLVAAPTTTIDPLCPDGSHIVVEERPADELRKVKGGIRDGDSYKIINIDVAPNEIDVWNPSFDVTGHVLIHGIVTENGVLTKTDGQFSI</sequence>
<comment type="similarity">
    <text evidence="4">Belongs to the eIF-2B alpha/beta/delta subunits family. MtnA subfamily.</text>
</comment>
<keyword evidence="3 4" id="KW-0413">Isomerase</keyword>
<reference evidence="5 6" key="1">
    <citation type="journal article" date="2023" name="Elife">
        <title>Identification of key yeast species and microbe-microbe interactions impacting larval growth of Drosophila in the wild.</title>
        <authorList>
            <person name="Mure A."/>
            <person name="Sugiura Y."/>
            <person name="Maeda R."/>
            <person name="Honda K."/>
            <person name="Sakurai N."/>
            <person name="Takahashi Y."/>
            <person name="Watada M."/>
            <person name="Katoh T."/>
            <person name="Gotoh A."/>
            <person name="Gotoh Y."/>
            <person name="Taniguchi I."/>
            <person name="Nakamura K."/>
            <person name="Hayashi T."/>
            <person name="Katayama T."/>
            <person name="Uemura T."/>
            <person name="Hattori Y."/>
        </authorList>
    </citation>
    <scope>NUCLEOTIDE SEQUENCE [LARGE SCALE GENOMIC DNA]</scope>
    <source>
        <strain evidence="5 6">SC-9</strain>
    </source>
</reference>
<accession>A0AAV5QKM9</accession>
<proteinExistence type="inferred from homology"/>
<dbReference type="PANTHER" id="PTHR43475:SF1">
    <property type="entry name" value="METHYLTHIORIBOSE-1-PHOSPHATE ISOMERASE"/>
    <property type="match status" value="1"/>
</dbReference>
<keyword evidence="6" id="KW-1185">Reference proteome</keyword>
<keyword evidence="1 4" id="KW-0028">Amino-acid biosynthesis</keyword>
<dbReference type="GO" id="GO:0046523">
    <property type="term" value="F:S-methyl-5-thioribose-1-phosphate isomerase activity"/>
    <property type="evidence" value="ECO:0007669"/>
    <property type="project" value="UniProtKB-UniRule"/>
</dbReference>
<comment type="subcellular location">
    <subcellularLocation>
        <location evidence="4">Cytoplasm</location>
    </subcellularLocation>
    <subcellularLocation>
        <location evidence="4">Nucleus</location>
    </subcellularLocation>
</comment>
<evidence type="ECO:0000313" key="6">
    <source>
        <dbReference type="Proteomes" id="UP001360560"/>
    </source>
</evidence>
<dbReference type="InterPro" id="IPR027363">
    <property type="entry name" value="M1Pi_N"/>
</dbReference>
<dbReference type="AlphaFoldDB" id="A0AAV5QKM9"/>
<dbReference type="GO" id="GO:0019509">
    <property type="term" value="P:L-methionine salvage from methylthioadenosine"/>
    <property type="evidence" value="ECO:0007669"/>
    <property type="project" value="UniProtKB-UniRule"/>
</dbReference>
<dbReference type="Pfam" id="PF01008">
    <property type="entry name" value="IF-2B"/>
    <property type="match status" value="1"/>
</dbReference>
<dbReference type="InterPro" id="IPR037171">
    <property type="entry name" value="NagB/RpiA_transferase-like"/>
</dbReference>
<dbReference type="Gene3D" id="1.20.120.420">
    <property type="entry name" value="translation initiation factor eif-2b, domain 1"/>
    <property type="match status" value="1"/>
</dbReference>
<dbReference type="InterPro" id="IPR005251">
    <property type="entry name" value="IF-M1Pi"/>
</dbReference>
<evidence type="ECO:0000256" key="2">
    <source>
        <dbReference type="ARBA" id="ARBA00023167"/>
    </source>
</evidence>
<evidence type="ECO:0000313" key="5">
    <source>
        <dbReference type="EMBL" id="GMM35530.1"/>
    </source>
</evidence>
<feature type="active site" description="Proton donor" evidence="4">
    <location>
        <position position="293"/>
    </location>
</feature>
<keyword evidence="2 4" id="KW-0486">Methionine biosynthesis</keyword>
<comment type="pathway">
    <text evidence="4">Amino-acid biosynthesis; L-methionine biosynthesis via salvage pathway; L-methionine from S-methyl-5-thio-alpha-D-ribose 1-phosphate: step 1/6.</text>
</comment>
<evidence type="ECO:0000256" key="4">
    <source>
        <dbReference type="HAMAP-Rule" id="MF_03119"/>
    </source>
</evidence>
<gene>
    <name evidence="4" type="primary">MRI1</name>
    <name evidence="5" type="ORF">DASC09_028550</name>
</gene>
<dbReference type="HAMAP" id="MF_01678">
    <property type="entry name" value="Salvage_MtnA"/>
    <property type="match status" value="1"/>
</dbReference>
<dbReference type="SUPFAM" id="SSF100950">
    <property type="entry name" value="NagB/RpiA/CoA transferase-like"/>
    <property type="match status" value="1"/>
</dbReference>
<feature type="site" description="Transition state stabilizer" evidence="4">
    <location>
        <position position="182"/>
    </location>
</feature>
<dbReference type="GO" id="GO:0005737">
    <property type="term" value="C:cytoplasm"/>
    <property type="evidence" value="ECO:0007669"/>
    <property type="project" value="UniProtKB-SubCell"/>
</dbReference>
<evidence type="ECO:0000256" key="1">
    <source>
        <dbReference type="ARBA" id="ARBA00022605"/>
    </source>
</evidence>
<dbReference type="PANTHER" id="PTHR43475">
    <property type="entry name" value="METHYLTHIORIBOSE-1-PHOSPHATE ISOMERASE"/>
    <property type="match status" value="1"/>
</dbReference>
<dbReference type="FunFam" id="1.20.120.420:FF:000003">
    <property type="entry name" value="Methylthioribose-1-phosphate isomerase"/>
    <property type="match status" value="1"/>
</dbReference>
<comment type="function">
    <text evidence="4">Catalyzes the interconversion of methylthioribose-1-phosphate (MTR-1-P) into methylthioribulose-1-phosphate (MTRu-1-P).</text>
</comment>
<evidence type="ECO:0000256" key="3">
    <source>
        <dbReference type="ARBA" id="ARBA00023235"/>
    </source>
</evidence>
<dbReference type="Proteomes" id="UP001360560">
    <property type="component" value="Unassembled WGS sequence"/>
</dbReference>
<comment type="catalytic activity">
    <reaction evidence="4">
        <text>5-(methylsulfanyl)-alpha-D-ribose 1-phosphate = 5-(methylsulfanyl)-D-ribulose 1-phosphate</text>
        <dbReference type="Rhea" id="RHEA:19989"/>
        <dbReference type="ChEBI" id="CHEBI:58533"/>
        <dbReference type="ChEBI" id="CHEBI:58548"/>
        <dbReference type="EC" id="5.3.1.23"/>
    </reaction>
</comment>
<organism evidence="5 6">
    <name type="scientific">Saccharomycopsis crataegensis</name>
    <dbReference type="NCBI Taxonomy" id="43959"/>
    <lineage>
        <taxon>Eukaryota</taxon>
        <taxon>Fungi</taxon>
        <taxon>Dikarya</taxon>
        <taxon>Ascomycota</taxon>
        <taxon>Saccharomycotina</taxon>
        <taxon>Saccharomycetes</taxon>
        <taxon>Saccharomycopsidaceae</taxon>
        <taxon>Saccharomycopsis</taxon>
    </lineage>
</organism>
<keyword evidence="4" id="KW-0539">Nucleus</keyword>
<dbReference type="NCBIfam" id="TIGR00524">
    <property type="entry name" value="eIF-2B_rel"/>
    <property type="match status" value="1"/>
</dbReference>
<name>A0AAV5QKM9_9ASCO</name>
<dbReference type="InterPro" id="IPR000649">
    <property type="entry name" value="IF-2B-related"/>
</dbReference>
<dbReference type="InterPro" id="IPR011559">
    <property type="entry name" value="Initiation_fac_2B_a/b/d"/>
</dbReference>
<keyword evidence="4" id="KW-0963">Cytoplasm</keyword>
<dbReference type="Gene3D" id="3.40.50.10470">
    <property type="entry name" value="Translation initiation factor eif-2b, domain 2"/>
    <property type="match status" value="1"/>
</dbReference>
<dbReference type="EC" id="5.3.1.23" evidence="4"/>
<comment type="caution">
    <text evidence="5">The sequence shown here is derived from an EMBL/GenBank/DDBJ whole genome shotgun (WGS) entry which is preliminary data.</text>
</comment>
<dbReference type="EMBL" id="BTFZ01000006">
    <property type="protein sequence ID" value="GMM35530.1"/>
    <property type="molecule type" value="Genomic_DNA"/>
</dbReference>
<dbReference type="GO" id="GO:0005634">
    <property type="term" value="C:nucleus"/>
    <property type="evidence" value="ECO:0007669"/>
    <property type="project" value="UniProtKB-SubCell"/>
</dbReference>